<accession>A0A5C6SPJ1</accession>
<dbReference type="EMBL" id="VMNF01000011">
    <property type="protein sequence ID" value="TXB99907.1"/>
    <property type="molecule type" value="Genomic_DNA"/>
</dbReference>
<feature type="signal peptide" evidence="1">
    <location>
        <begin position="1"/>
        <end position="23"/>
    </location>
</feature>
<protein>
    <submittedName>
        <fullName evidence="2">Uncharacterized protein</fullName>
    </submittedName>
</protein>
<dbReference type="InterPro" id="IPR008922">
    <property type="entry name" value="Di-copper_centre_dom_sf"/>
</dbReference>
<dbReference type="AlphaFoldDB" id="A0A5C6SPJ1"/>
<dbReference type="Gene3D" id="1.10.1280.10">
    <property type="entry name" value="Di-copper center containing domain from catechol oxidase"/>
    <property type="match status" value="1"/>
</dbReference>
<sequence length="101" mass="11352">MLFSIQFITQLTIFAEAMLACSAFGKSSSRCSQPRMRKEWRTLSSHEQKSYLDAIQCLKVAPSKRKGAFNTLQSRYDDFVALHINATRDLSPGYTHCGTVG</sequence>
<name>A0A5C6SPJ1_FUSOC</name>
<keyword evidence="1" id="KW-0732">Signal</keyword>
<dbReference type="SUPFAM" id="SSF48056">
    <property type="entry name" value="Di-copper centre-containing domain"/>
    <property type="match status" value="1"/>
</dbReference>
<evidence type="ECO:0000313" key="3">
    <source>
        <dbReference type="Proteomes" id="UP000321331"/>
    </source>
</evidence>
<feature type="chain" id="PRO_5022914241" evidence="1">
    <location>
        <begin position="24"/>
        <end position="101"/>
    </location>
</feature>
<evidence type="ECO:0000256" key="1">
    <source>
        <dbReference type="SAM" id="SignalP"/>
    </source>
</evidence>
<comment type="caution">
    <text evidence="2">The sequence shown here is derived from an EMBL/GenBank/DDBJ whole genome shotgun (WGS) entry which is preliminary data.</text>
</comment>
<gene>
    <name evidence="2" type="ORF">FocTR4_00013577</name>
</gene>
<evidence type="ECO:0000313" key="2">
    <source>
        <dbReference type="EMBL" id="TXB99907.1"/>
    </source>
</evidence>
<reference evidence="2 3" key="1">
    <citation type="submission" date="2019-07" db="EMBL/GenBank/DDBJ databases">
        <title>The First High-Quality Draft Genome Sequence of the Causal Agent of the Current Panama Disease Epidemic.</title>
        <authorList>
            <person name="Warmington R.J."/>
            <person name="Kay W."/>
            <person name="Jeffries A."/>
            <person name="Bebber D."/>
            <person name="Moore K."/>
            <person name="Studholme D.J."/>
        </authorList>
    </citation>
    <scope>NUCLEOTIDE SEQUENCE [LARGE SCALE GENOMIC DNA]</scope>
    <source>
        <strain evidence="2 3">TR4</strain>
    </source>
</reference>
<proteinExistence type="predicted"/>
<dbReference type="Proteomes" id="UP000321331">
    <property type="component" value="Unassembled WGS sequence"/>
</dbReference>
<organism evidence="2 3">
    <name type="scientific">Fusarium oxysporum f. sp. cubense</name>
    <dbReference type="NCBI Taxonomy" id="61366"/>
    <lineage>
        <taxon>Eukaryota</taxon>
        <taxon>Fungi</taxon>
        <taxon>Dikarya</taxon>
        <taxon>Ascomycota</taxon>
        <taxon>Pezizomycotina</taxon>
        <taxon>Sordariomycetes</taxon>
        <taxon>Hypocreomycetidae</taxon>
        <taxon>Hypocreales</taxon>
        <taxon>Nectriaceae</taxon>
        <taxon>Fusarium</taxon>
        <taxon>Fusarium oxysporum species complex</taxon>
    </lineage>
</organism>